<keyword evidence="3" id="KW-1185">Reference proteome</keyword>
<dbReference type="CDD" id="cd02440">
    <property type="entry name" value="AdoMet_MTases"/>
    <property type="match status" value="1"/>
</dbReference>
<evidence type="ECO:0000259" key="1">
    <source>
        <dbReference type="Pfam" id="PF08241"/>
    </source>
</evidence>
<organism evidence="2 3">
    <name type="scientific">Sphingomonas naphthae</name>
    <dbReference type="NCBI Taxonomy" id="1813468"/>
    <lineage>
        <taxon>Bacteria</taxon>
        <taxon>Pseudomonadati</taxon>
        <taxon>Pseudomonadota</taxon>
        <taxon>Alphaproteobacteria</taxon>
        <taxon>Sphingomonadales</taxon>
        <taxon>Sphingomonadaceae</taxon>
        <taxon>Sphingomonas</taxon>
    </lineage>
</organism>
<dbReference type="SUPFAM" id="SSF53335">
    <property type="entry name" value="S-adenosyl-L-methionine-dependent methyltransferases"/>
    <property type="match status" value="1"/>
</dbReference>
<accession>A0ABY7TNN1</accession>
<dbReference type="PANTHER" id="PTHR43861">
    <property type="entry name" value="TRANS-ACONITATE 2-METHYLTRANSFERASE-RELATED"/>
    <property type="match status" value="1"/>
</dbReference>
<dbReference type="RefSeq" id="WP_273690218.1">
    <property type="nucleotide sequence ID" value="NZ_CP117411.1"/>
</dbReference>
<proteinExistence type="predicted"/>
<protein>
    <submittedName>
        <fullName evidence="2">Class I SAM-dependent methyltransferase</fullName>
    </submittedName>
</protein>
<dbReference type="GO" id="GO:0032259">
    <property type="term" value="P:methylation"/>
    <property type="evidence" value="ECO:0007669"/>
    <property type="project" value="UniProtKB-KW"/>
</dbReference>
<dbReference type="Pfam" id="PF08241">
    <property type="entry name" value="Methyltransf_11"/>
    <property type="match status" value="1"/>
</dbReference>
<evidence type="ECO:0000313" key="2">
    <source>
        <dbReference type="EMBL" id="WCT74842.1"/>
    </source>
</evidence>
<dbReference type="Gene3D" id="3.40.50.150">
    <property type="entry name" value="Vaccinia Virus protein VP39"/>
    <property type="match status" value="1"/>
</dbReference>
<evidence type="ECO:0000313" key="3">
    <source>
        <dbReference type="Proteomes" id="UP001220395"/>
    </source>
</evidence>
<dbReference type="EMBL" id="CP117411">
    <property type="protein sequence ID" value="WCT74842.1"/>
    <property type="molecule type" value="Genomic_DNA"/>
</dbReference>
<dbReference type="InterPro" id="IPR029063">
    <property type="entry name" value="SAM-dependent_MTases_sf"/>
</dbReference>
<dbReference type="Proteomes" id="UP001220395">
    <property type="component" value="Chromosome"/>
</dbReference>
<keyword evidence="2" id="KW-0489">Methyltransferase</keyword>
<keyword evidence="2" id="KW-0808">Transferase</keyword>
<name>A0ABY7TNN1_9SPHN</name>
<reference evidence="2 3" key="1">
    <citation type="submission" date="2023-02" db="EMBL/GenBank/DDBJ databases">
        <title>Genome sequence of Sphingomonas naphthae.</title>
        <authorList>
            <person name="Kim S."/>
            <person name="Heo J."/>
            <person name="Kwon S.-W."/>
        </authorList>
    </citation>
    <scope>NUCLEOTIDE SEQUENCE [LARGE SCALE GENOMIC DNA]</scope>
    <source>
        <strain evidence="2 3">KACC 18716</strain>
    </source>
</reference>
<gene>
    <name evidence="2" type="ORF">PQ455_06385</name>
</gene>
<dbReference type="InterPro" id="IPR013216">
    <property type="entry name" value="Methyltransf_11"/>
</dbReference>
<feature type="domain" description="Methyltransferase type 11" evidence="1">
    <location>
        <begin position="122"/>
        <end position="219"/>
    </location>
</feature>
<sequence length="413" mass="45828">MKKPLSLANIGDLVDAVDKLGGDASKLNLEFESLDLNDILPLDPTIDPFSEEYVDYQIRVYKAISNRGLDQSANEHTSFDYRTHFSAANPYASTDVVQMARHMSTISSTIIRAGLPPSPRILDMGCGWGLSTEILSFLGASVTSVDINQDFINLVKDRCSRHGYGVNVIHSGFDEITEERIGSEAFEAVFFYECLHHAVRPWRIIEQMGRVLAPNGKLMLTGEPIQDIWWPAWGIRLDPLSVYCIHQFGWFESGWSRAFLAEMANRAGFNCEFIEESAIGSDPIFIGTKTTYSQQFTLDGVQPLYGWDIAESGWTSLGSSVLKISAFDEGDTMTFDVWNYRPTELHAAFTSDGKIHEFDLQPGLNQISIKAATIVTIAADVWSPAAEINNDDKRLISFTINKATLVSATAQVG</sequence>
<dbReference type="GO" id="GO:0008168">
    <property type="term" value="F:methyltransferase activity"/>
    <property type="evidence" value="ECO:0007669"/>
    <property type="project" value="UniProtKB-KW"/>
</dbReference>